<dbReference type="Proteomes" id="UP000756346">
    <property type="component" value="Unassembled WGS sequence"/>
</dbReference>
<proteinExistence type="predicted"/>
<feature type="region of interest" description="Disordered" evidence="1">
    <location>
        <begin position="335"/>
        <end position="386"/>
    </location>
</feature>
<reference evidence="2" key="1">
    <citation type="journal article" date="2021" name="Nat. Commun.">
        <title>Genetic determinants of endophytism in the Arabidopsis root mycobiome.</title>
        <authorList>
            <person name="Mesny F."/>
            <person name="Miyauchi S."/>
            <person name="Thiergart T."/>
            <person name="Pickel B."/>
            <person name="Atanasova L."/>
            <person name="Karlsson M."/>
            <person name="Huettel B."/>
            <person name="Barry K.W."/>
            <person name="Haridas S."/>
            <person name="Chen C."/>
            <person name="Bauer D."/>
            <person name="Andreopoulos W."/>
            <person name="Pangilinan J."/>
            <person name="LaButti K."/>
            <person name="Riley R."/>
            <person name="Lipzen A."/>
            <person name="Clum A."/>
            <person name="Drula E."/>
            <person name="Henrissat B."/>
            <person name="Kohler A."/>
            <person name="Grigoriev I.V."/>
            <person name="Martin F.M."/>
            <person name="Hacquard S."/>
        </authorList>
    </citation>
    <scope>NUCLEOTIDE SEQUENCE</scope>
    <source>
        <strain evidence="2">MPI-CAGE-CH-0230</strain>
    </source>
</reference>
<feature type="compositionally biased region" description="Basic and acidic residues" evidence="1">
    <location>
        <begin position="368"/>
        <end position="386"/>
    </location>
</feature>
<name>A0A9P8YCS6_9PEZI</name>
<organism evidence="2 3">
    <name type="scientific">Microdochium trichocladiopsis</name>
    <dbReference type="NCBI Taxonomy" id="1682393"/>
    <lineage>
        <taxon>Eukaryota</taxon>
        <taxon>Fungi</taxon>
        <taxon>Dikarya</taxon>
        <taxon>Ascomycota</taxon>
        <taxon>Pezizomycotina</taxon>
        <taxon>Sordariomycetes</taxon>
        <taxon>Xylariomycetidae</taxon>
        <taxon>Xylariales</taxon>
        <taxon>Microdochiaceae</taxon>
        <taxon>Microdochium</taxon>
    </lineage>
</organism>
<feature type="compositionally biased region" description="Basic and acidic residues" evidence="1">
    <location>
        <begin position="1"/>
        <end position="12"/>
    </location>
</feature>
<accession>A0A9P8YCS6</accession>
<comment type="caution">
    <text evidence="2">The sequence shown here is derived from an EMBL/GenBank/DDBJ whole genome shotgun (WGS) entry which is preliminary data.</text>
</comment>
<keyword evidence="3" id="KW-1185">Reference proteome</keyword>
<feature type="compositionally biased region" description="Basic and acidic residues" evidence="1">
    <location>
        <begin position="345"/>
        <end position="358"/>
    </location>
</feature>
<dbReference type="RefSeq" id="XP_046016084.1">
    <property type="nucleotide sequence ID" value="XM_046153427.1"/>
</dbReference>
<evidence type="ECO:0000256" key="1">
    <source>
        <dbReference type="SAM" id="MobiDB-lite"/>
    </source>
</evidence>
<protein>
    <submittedName>
        <fullName evidence="2">Uncharacterized protein</fullName>
    </submittedName>
</protein>
<dbReference type="EMBL" id="JAGTJQ010000003">
    <property type="protein sequence ID" value="KAH7035991.1"/>
    <property type="molecule type" value="Genomic_DNA"/>
</dbReference>
<evidence type="ECO:0000313" key="2">
    <source>
        <dbReference type="EMBL" id="KAH7035991.1"/>
    </source>
</evidence>
<feature type="region of interest" description="Disordered" evidence="1">
    <location>
        <begin position="1"/>
        <end position="20"/>
    </location>
</feature>
<dbReference type="AlphaFoldDB" id="A0A9P8YCS6"/>
<gene>
    <name evidence="2" type="ORF">B0I36DRAFT_319506</name>
</gene>
<sequence length="447" mass="48381">MERQHLSDHCGEPQKLPTTPYDQLFNAVEKSKLLRQERVHGESGSSKPLWSGTAINLGRGPRGGPGAEVRLGNQPGHLAAALGRRLDQLAFLGRGKRHGRVEPLLVLLLLGEHHRRAVVVHAVRLRHARLRRQRHKHGRVELHRHIGADGHCRRSRLHHHRRRIVHGHVNRHRLLLRVGMRPRPHVRRRHGDHVDVRAEVALEEGLCRLAGDAAEGHAVAVGGDGAAAVGVQVAVLTKHHCAVLVVAQYLAVDGDGVDGRRGRGGLNETLLEVLEQAPVEGDGVGGVVVGEVAGRDASWRRQWRDGRGIRVDEQDGRGGAVGGLGGVDVARQAQGREGAGGEGGARGRAEDADKEVGRVDNLAIEADDGGREGAEEGLGRGHVEGHGVWRECDEDGVERPIGVEEAELNECGTNVTSTVAVEWDAAAAACLKKRREEEEVRFCSCEC</sequence>
<evidence type="ECO:0000313" key="3">
    <source>
        <dbReference type="Proteomes" id="UP000756346"/>
    </source>
</evidence>
<dbReference type="GeneID" id="70182973"/>